<keyword evidence="4" id="KW-1185">Reference proteome</keyword>
<organism evidence="3 4">
    <name type="scientific">Lentithecium fluviatile CBS 122367</name>
    <dbReference type="NCBI Taxonomy" id="1168545"/>
    <lineage>
        <taxon>Eukaryota</taxon>
        <taxon>Fungi</taxon>
        <taxon>Dikarya</taxon>
        <taxon>Ascomycota</taxon>
        <taxon>Pezizomycotina</taxon>
        <taxon>Dothideomycetes</taxon>
        <taxon>Pleosporomycetidae</taxon>
        <taxon>Pleosporales</taxon>
        <taxon>Massarineae</taxon>
        <taxon>Lentitheciaceae</taxon>
        <taxon>Lentithecium</taxon>
    </lineage>
</organism>
<feature type="domain" description="Prion-inhibition and propagation HeLo" evidence="2">
    <location>
        <begin position="8"/>
        <end position="209"/>
    </location>
</feature>
<name>A0A6G1IQY2_9PLEO</name>
<evidence type="ECO:0000313" key="4">
    <source>
        <dbReference type="Proteomes" id="UP000799291"/>
    </source>
</evidence>
<dbReference type="OrthoDB" id="20872at2759"/>
<gene>
    <name evidence="3" type="ORF">K458DRAFT_421346</name>
</gene>
<feature type="region of interest" description="Disordered" evidence="1">
    <location>
        <begin position="568"/>
        <end position="589"/>
    </location>
</feature>
<dbReference type="Pfam" id="PF14479">
    <property type="entry name" value="HeLo"/>
    <property type="match status" value="1"/>
</dbReference>
<feature type="region of interest" description="Disordered" evidence="1">
    <location>
        <begin position="255"/>
        <end position="277"/>
    </location>
</feature>
<dbReference type="EMBL" id="MU005595">
    <property type="protein sequence ID" value="KAF2680657.1"/>
    <property type="molecule type" value="Genomic_DNA"/>
</dbReference>
<evidence type="ECO:0000259" key="2">
    <source>
        <dbReference type="Pfam" id="PF14479"/>
    </source>
</evidence>
<sequence>MEPISLAFGVVPLFHSCLEYFQLFKTAQSATLDVQVLLFQLDCHHEDLIIWGEKHGFFTEAEPQTPISRDVFSRLETALCLLETLFKDSNVLYERYGVVVSDGAHEPATTDQDRTFPSSAGLRRLNWWKMQRANPRNGSGGKSTKPSLGVLQKTRWAISDKGKFEELVKKIGDLVSQVEKILPVLDEFRNQTALRDILSLIDDLSRLKLFQTASASIRPAWANAASGLIIASEAASVRGPGTISHWIEQVEDGAETNMDGANPLPPLASNGKTRNEKPKEPRFEFQMASFWNLWFAFLPTCPSLSLGLSCDTMFLELGKDSPAFIGENDSTKKWGLGPKIKSGIRKSRDVEKLQETLEKLCNLSYEMQEKVADLMEPIGAEFRPSSTIHIYCAPCRCAVRTALILCRQDLGDKTTSVRIDDRILSACCDARSIPQQLRSFITTVNAVELAQTDLFPTNSNTNDVNYIDKEWIENRIYALDAAFYDGEGHGDRFKCINSFLNDVEKDEGMHSVVLLEASGGAWILQTPPFRKSPLMPKQLEVFNYGCSKSKYSWNLSFEQKGTYRGTFTPSKLNFPEQDLENPRKRQKRD</sequence>
<evidence type="ECO:0000313" key="3">
    <source>
        <dbReference type="EMBL" id="KAF2680657.1"/>
    </source>
</evidence>
<accession>A0A6G1IQY2</accession>
<protein>
    <recommendedName>
        <fullName evidence="2">Prion-inhibition and propagation HeLo domain-containing protein</fullName>
    </recommendedName>
</protein>
<dbReference type="InterPro" id="IPR038305">
    <property type="entry name" value="HeLo_sf"/>
</dbReference>
<dbReference type="AlphaFoldDB" id="A0A6G1IQY2"/>
<dbReference type="InterPro" id="IPR029498">
    <property type="entry name" value="HeLo_dom"/>
</dbReference>
<reference evidence="3" key="1">
    <citation type="journal article" date="2020" name="Stud. Mycol.">
        <title>101 Dothideomycetes genomes: a test case for predicting lifestyles and emergence of pathogens.</title>
        <authorList>
            <person name="Haridas S."/>
            <person name="Albert R."/>
            <person name="Binder M."/>
            <person name="Bloem J."/>
            <person name="Labutti K."/>
            <person name="Salamov A."/>
            <person name="Andreopoulos B."/>
            <person name="Baker S."/>
            <person name="Barry K."/>
            <person name="Bills G."/>
            <person name="Bluhm B."/>
            <person name="Cannon C."/>
            <person name="Castanera R."/>
            <person name="Culley D."/>
            <person name="Daum C."/>
            <person name="Ezra D."/>
            <person name="Gonzalez J."/>
            <person name="Henrissat B."/>
            <person name="Kuo A."/>
            <person name="Liang C."/>
            <person name="Lipzen A."/>
            <person name="Lutzoni F."/>
            <person name="Magnuson J."/>
            <person name="Mondo S."/>
            <person name="Nolan M."/>
            <person name="Ohm R."/>
            <person name="Pangilinan J."/>
            <person name="Park H.-J."/>
            <person name="Ramirez L."/>
            <person name="Alfaro M."/>
            <person name="Sun H."/>
            <person name="Tritt A."/>
            <person name="Yoshinaga Y."/>
            <person name="Zwiers L.-H."/>
            <person name="Turgeon B."/>
            <person name="Goodwin S."/>
            <person name="Spatafora J."/>
            <person name="Crous P."/>
            <person name="Grigoriev I."/>
        </authorList>
    </citation>
    <scope>NUCLEOTIDE SEQUENCE</scope>
    <source>
        <strain evidence="3">CBS 122367</strain>
    </source>
</reference>
<evidence type="ECO:0000256" key="1">
    <source>
        <dbReference type="SAM" id="MobiDB-lite"/>
    </source>
</evidence>
<dbReference type="Proteomes" id="UP000799291">
    <property type="component" value="Unassembled WGS sequence"/>
</dbReference>
<proteinExistence type="predicted"/>
<dbReference type="Gene3D" id="1.20.120.1020">
    <property type="entry name" value="Prion-inhibition and propagation, HeLo domain"/>
    <property type="match status" value="1"/>
</dbReference>